<dbReference type="PANTHER" id="PTHR10000:SF8">
    <property type="entry name" value="HAD SUPERFAMILY HYDROLASE-LIKE, TYPE 3"/>
    <property type="match status" value="1"/>
</dbReference>
<reference evidence="2" key="1">
    <citation type="submission" date="2018-07" db="EMBL/GenBank/DDBJ databases">
        <authorList>
            <person name="Quirk P.G."/>
            <person name="Krulwich T.A."/>
        </authorList>
    </citation>
    <scope>NUCLEOTIDE SEQUENCE</scope>
    <source>
        <strain evidence="2">Anand</strain>
    </source>
</reference>
<dbReference type="GO" id="GO:0005829">
    <property type="term" value="C:cytosol"/>
    <property type="evidence" value="ECO:0007669"/>
    <property type="project" value="TreeGrafter"/>
</dbReference>
<dbReference type="InterPro" id="IPR006379">
    <property type="entry name" value="HAD-SF_hydro_IIB"/>
</dbReference>
<dbReference type="PANTHER" id="PTHR10000">
    <property type="entry name" value="PHOSPHOSERINE PHOSPHATASE"/>
    <property type="match status" value="1"/>
</dbReference>
<dbReference type="InterPro" id="IPR023214">
    <property type="entry name" value="HAD_sf"/>
</dbReference>
<dbReference type="SUPFAM" id="SSF56784">
    <property type="entry name" value="HAD-like"/>
    <property type="match status" value="1"/>
</dbReference>
<evidence type="ECO:0000313" key="1">
    <source>
        <dbReference type="EMBL" id="SVP89001.1"/>
    </source>
</evidence>
<organism evidence="2">
    <name type="scientific">Theileria annulata</name>
    <dbReference type="NCBI Taxonomy" id="5874"/>
    <lineage>
        <taxon>Eukaryota</taxon>
        <taxon>Sar</taxon>
        <taxon>Alveolata</taxon>
        <taxon>Apicomplexa</taxon>
        <taxon>Aconoidasida</taxon>
        <taxon>Piroplasmida</taxon>
        <taxon>Theileriidae</taxon>
        <taxon>Theileria</taxon>
    </lineage>
</organism>
<keyword evidence="2" id="KW-0378">Hydrolase</keyword>
<gene>
    <name evidence="1" type="ORF">TAT_000085400</name>
    <name evidence="2" type="ORF">TAV_000084800</name>
</gene>
<dbReference type="AlphaFoldDB" id="A0A3B0MJB4"/>
<dbReference type="EMBL" id="UIVS01000001">
    <property type="protein sequence ID" value="SVP90143.1"/>
    <property type="molecule type" value="Genomic_DNA"/>
</dbReference>
<dbReference type="EMBL" id="UIVT01000001">
    <property type="protein sequence ID" value="SVP89001.1"/>
    <property type="molecule type" value="Genomic_DNA"/>
</dbReference>
<dbReference type="InterPro" id="IPR036412">
    <property type="entry name" value="HAD-like_sf"/>
</dbReference>
<dbReference type="Gene3D" id="3.40.50.1000">
    <property type="entry name" value="HAD superfamily/HAD-like"/>
    <property type="match status" value="1"/>
</dbReference>
<proteinExistence type="predicted"/>
<sequence>MEGPMDVSLIERLFHKKKFDYLEKRGMIRKPSCNLNKLNDETSIKSNISEFVPPETPPTFFAIDIDDTFYHPDEKIFSKNVEAFKKVKSLGFSPFFCTGRPLFTLKYSFGEKFFEDTGYSGFPGIYLNGAVVYDSEGKLISLKHFPEFFLDEILDFIVHSGLEKDFLFYDPEGHYSLKEVNDQIVHMLRTIRLPDPTITTVEELSKKKIVSIVSTSRTIIPDNARLGVHFWLRNMSFPDLIELCPLGITKADAIVKLMEHENARPESCAFIGDGENDVEIMQLVDMSFAVANSSNFVKKHAKWILHLNYYEAAFSYVMNLVYNINLI</sequence>
<name>A0A3B0MJB4_THEAN</name>
<dbReference type="GO" id="GO:0016791">
    <property type="term" value="F:phosphatase activity"/>
    <property type="evidence" value="ECO:0007669"/>
    <property type="project" value="TreeGrafter"/>
</dbReference>
<accession>A0A3B0MJB4</accession>
<dbReference type="Gene3D" id="3.30.1240.10">
    <property type="match status" value="1"/>
</dbReference>
<protein>
    <submittedName>
        <fullName evidence="2">Haloacid dehalogenase-like hydrolase, putative</fullName>
    </submittedName>
</protein>
<dbReference type="VEuPathDB" id="PiroplasmaDB:TA06060"/>
<dbReference type="Pfam" id="PF08282">
    <property type="entry name" value="Hydrolase_3"/>
    <property type="match status" value="1"/>
</dbReference>
<evidence type="ECO:0000313" key="2">
    <source>
        <dbReference type="EMBL" id="SVP90143.1"/>
    </source>
</evidence>
<dbReference type="NCBIfam" id="TIGR01484">
    <property type="entry name" value="HAD-SF-IIB"/>
    <property type="match status" value="1"/>
</dbReference>
<dbReference type="GO" id="GO:0000287">
    <property type="term" value="F:magnesium ion binding"/>
    <property type="evidence" value="ECO:0007669"/>
    <property type="project" value="TreeGrafter"/>
</dbReference>